<evidence type="ECO:0000256" key="9">
    <source>
        <dbReference type="ARBA" id="ARBA00023172"/>
    </source>
</evidence>
<evidence type="ECO:0000256" key="5">
    <source>
        <dbReference type="ARBA" id="ARBA00022842"/>
    </source>
</evidence>
<evidence type="ECO:0000256" key="3">
    <source>
        <dbReference type="ARBA" id="ARBA00022759"/>
    </source>
</evidence>
<keyword evidence="3" id="KW-0255">Endonuclease</keyword>
<evidence type="ECO:0000313" key="11">
    <source>
        <dbReference type="Proteomes" id="UP000257109"/>
    </source>
</evidence>
<evidence type="ECO:0000256" key="7">
    <source>
        <dbReference type="ARBA" id="ARBA00022918"/>
    </source>
</evidence>
<name>A0A371F6X4_MUCPR</name>
<dbReference type="GO" id="GO:0046872">
    <property type="term" value="F:metal ion binding"/>
    <property type="evidence" value="ECO:0007669"/>
    <property type="project" value="UniProtKB-KW"/>
</dbReference>
<feature type="non-terminal residue" evidence="10">
    <location>
        <position position="1"/>
    </location>
</feature>
<dbReference type="GO" id="GO:0016787">
    <property type="term" value="F:hydrolase activity"/>
    <property type="evidence" value="ECO:0007669"/>
    <property type="project" value="UniProtKB-KW"/>
</dbReference>
<dbReference type="GO" id="GO:0003887">
    <property type="term" value="F:DNA-directed DNA polymerase activity"/>
    <property type="evidence" value="ECO:0007669"/>
    <property type="project" value="UniProtKB-KW"/>
</dbReference>
<accession>A0A371F6X4</accession>
<sequence>MVKFSIRFGNNTNIPILGKCQVTIILKDGSQNFIFDTSSQLIEYGQLSKKGYNMQIHHVYCTEEHVYALHVLNIPNGVCETCEFGKKCKESFPTGKSWRVKKILEIVHSNMCIIEIPKHGGNNGYRIKTLRIDNGQEYLVYTNFFEQHGIQHQLTTRYMP</sequence>
<evidence type="ECO:0000256" key="1">
    <source>
        <dbReference type="ARBA" id="ARBA00022722"/>
    </source>
</evidence>
<dbReference type="GO" id="GO:0015074">
    <property type="term" value="P:DNA integration"/>
    <property type="evidence" value="ECO:0007669"/>
    <property type="project" value="UniProtKB-KW"/>
</dbReference>
<dbReference type="GO" id="GO:0006310">
    <property type="term" value="P:DNA recombination"/>
    <property type="evidence" value="ECO:0007669"/>
    <property type="project" value="UniProtKB-KW"/>
</dbReference>
<dbReference type="PANTHER" id="PTHR42648:SF11">
    <property type="entry name" value="TRANSPOSON TY4-P GAG-POL POLYPROTEIN"/>
    <property type="match status" value="1"/>
</dbReference>
<keyword evidence="8" id="KW-0808">Transferase</keyword>
<evidence type="ECO:0000256" key="4">
    <source>
        <dbReference type="ARBA" id="ARBA00022801"/>
    </source>
</evidence>
<dbReference type="AlphaFoldDB" id="A0A371F6X4"/>
<protein>
    <submittedName>
        <fullName evidence="10">Uncharacterized protein</fullName>
    </submittedName>
</protein>
<dbReference type="EMBL" id="QJKJ01010312">
    <property type="protein sequence ID" value="RDX74046.1"/>
    <property type="molecule type" value="Genomic_DNA"/>
</dbReference>
<keyword evidence="9" id="KW-0233">DNA recombination</keyword>
<evidence type="ECO:0000256" key="2">
    <source>
        <dbReference type="ARBA" id="ARBA00022723"/>
    </source>
</evidence>
<keyword evidence="6" id="KW-0229">DNA integration</keyword>
<evidence type="ECO:0000313" key="10">
    <source>
        <dbReference type="EMBL" id="RDX74046.1"/>
    </source>
</evidence>
<keyword evidence="7" id="KW-0695">RNA-directed DNA polymerase</keyword>
<keyword evidence="5" id="KW-0460">Magnesium</keyword>
<keyword evidence="8" id="KW-0239">DNA-directed DNA polymerase</keyword>
<dbReference type="OrthoDB" id="1431938at2759"/>
<evidence type="ECO:0000256" key="6">
    <source>
        <dbReference type="ARBA" id="ARBA00022908"/>
    </source>
</evidence>
<keyword evidence="8" id="KW-0548">Nucleotidyltransferase</keyword>
<dbReference type="Proteomes" id="UP000257109">
    <property type="component" value="Unassembled WGS sequence"/>
</dbReference>
<keyword evidence="2" id="KW-0479">Metal-binding</keyword>
<organism evidence="10 11">
    <name type="scientific">Mucuna pruriens</name>
    <name type="common">Velvet bean</name>
    <name type="synonym">Dolichos pruriens</name>
    <dbReference type="NCBI Taxonomy" id="157652"/>
    <lineage>
        <taxon>Eukaryota</taxon>
        <taxon>Viridiplantae</taxon>
        <taxon>Streptophyta</taxon>
        <taxon>Embryophyta</taxon>
        <taxon>Tracheophyta</taxon>
        <taxon>Spermatophyta</taxon>
        <taxon>Magnoliopsida</taxon>
        <taxon>eudicotyledons</taxon>
        <taxon>Gunneridae</taxon>
        <taxon>Pentapetalae</taxon>
        <taxon>rosids</taxon>
        <taxon>fabids</taxon>
        <taxon>Fabales</taxon>
        <taxon>Fabaceae</taxon>
        <taxon>Papilionoideae</taxon>
        <taxon>50 kb inversion clade</taxon>
        <taxon>NPAAA clade</taxon>
        <taxon>indigoferoid/millettioid clade</taxon>
        <taxon>Phaseoleae</taxon>
        <taxon>Mucuna</taxon>
    </lineage>
</organism>
<dbReference type="PANTHER" id="PTHR42648">
    <property type="entry name" value="TRANSPOSASE, PUTATIVE-RELATED"/>
    <property type="match status" value="1"/>
</dbReference>
<keyword evidence="11" id="KW-1185">Reference proteome</keyword>
<comment type="caution">
    <text evidence="10">The sequence shown here is derived from an EMBL/GenBank/DDBJ whole genome shotgun (WGS) entry which is preliminary data.</text>
</comment>
<dbReference type="GO" id="GO:0003964">
    <property type="term" value="F:RNA-directed DNA polymerase activity"/>
    <property type="evidence" value="ECO:0007669"/>
    <property type="project" value="UniProtKB-KW"/>
</dbReference>
<dbReference type="GO" id="GO:0004519">
    <property type="term" value="F:endonuclease activity"/>
    <property type="evidence" value="ECO:0007669"/>
    <property type="project" value="UniProtKB-KW"/>
</dbReference>
<proteinExistence type="predicted"/>
<keyword evidence="4" id="KW-0378">Hydrolase</keyword>
<reference evidence="10" key="1">
    <citation type="submission" date="2018-05" db="EMBL/GenBank/DDBJ databases">
        <title>Draft genome of Mucuna pruriens seed.</title>
        <authorList>
            <person name="Nnadi N.E."/>
            <person name="Vos R."/>
            <person name="Hasami M.H."/>
            <person name="Devisetty U.K."/>
            <person name="Aguiy J.C."/>
        </authorList>
    </citation>
    <scope>NUCLEOTIDE SEQUENCE [LARGE SCALE GENOMIC DNA]</scope>
    <source>
        <strain evidence="10">JCA_2017</strain>
    </source>
</reference>
<dbReference type="InterPro" id="IPR039537">
    <property type="entry name" value="Retrotran_Ty1/copia-like"/>
</dbReference>
<keyword evidence="1" id="KW-0540">Nuclease</keyword>
<gene>
    <name evidence="10" type="ORF">CR513_46255</name>
</gene>
<evidence type="ECO:0000256" key="8">
    <source>
        <dbReference type="ARBA" id="ARBA00022932"/>
    </source>
</evidence>